<dbReference type="InParanoid" id="A0A024G8Z4"/>
<accession>A0A024G8Z4</accession>
<reference evidence="1 2" key="1">
    <citation type="submission" date="2012-05" db="EMBL/GenBank/DDBJ databases">
        <title>Recombination and specialization in a pathogen metapopulation.</title>
        <authorList>
            <person name="Gardiner A."/>
            <person name="Kemen E."/>
            <person name="Schultz-Larsen T."/>
            <person name="MacLean D."/>
            <person name="Van Oosterhout C."/>
            <person name="Jones J.D.G."/>
        </authorList>
    </citation>
    <scope>NUCLEOTIDE SEQUENCE [LARGE SCALE GENOMIC DNA]</scope>
    <source>
        <strain evidence="1 2">Ac Nc2</strain>
    </source>
</reference>
<dbReference type="AlphaFoldDB" id="A0A024G8Z4"/>
<keyword evidence="2" id="KW-1185">Reference proteome</keyword>
<organism evidence="1 2">
    <name type="scientific">Albugo candida</name>
    <dbReference type="NCBI Taxonomy" id="65357"/>
    <lineage>
        <taxon>Eukaryota</taxon>
        <taxon>Sar</taxon>
        <taxon>Stramenopiles</taxon>
        <taxon>Oomycota</taxon>
        <taxon>Peronosporomycetes</taxon>
        <taxon>Albuginales</taxon>
        <taxon>Albuginaceae</taxon>
        <taxon>Albugo</taxon>
    </lineage>
</organism>
<evidence type="ECO:0000313" key="2">
    <source>
        <dbReference type="Proteomes" id="UP000053237"/>
    </source>
</evidence>
<proteinExistence type="predicted"/>
<evidence type="ECO:0000313" key="1">
    <source>
        <dbReference type="EMBL" id="CCI42792.1"/>
    </source>
</evidence>
<comment type="caution">
    <text evidence="1">The sequence shown here is derived from an EMBL/GenBank/DDBJ whole genome shotgun (WGS) entry which is preliminary data.</text>
</comment>
<sequence>MKYNTIVLKDDVNVVINEEFLLHKVLFQTAECFQGTCLCCDRNSLKSLVLFIRYGTLCGPLKRLIFSFYMLFQLHSSTRSIGLFCELAENVIADSLARCRMYTLVL</sequence>
<dbReference type="EMBL" id="CAIX01000039">
    <property type="protein sequence ID" value="CCI42792.1"/>
    <property type="molecule type" value="Genomic_DNA"/>
</dbReference>
<protein>
    <submittedName>
        <fullName evidence="1">Uncharacterized protein</fullName>
    </submittedName>
</protein>
<gene>
    <name evidence="1" type="ORF">BN9_035760</name>
</gene>
<dbReference type="Proteomes" id="UP000053237">
    <property type="component" value="Unassembled WGS sequence"/>
</dbReference>
<name>A0A024G8Z4_9STRA</name>